<dbReference type="Gene3D" id="1.10.1040.20">
    <property type="entry name" value="ProC-like, C-terminal domain"/>
    <property type="match status" value="1"/>
</dbReference>
<name>A0ABS2FDT1_9CLOT</name>
<evidence type="ECO:0000313" key="4">
    <source>
        <dbReference type="Proteomes" id="UP000767334"/>
    </source>
</evidence>
<organism evidence="3 4">
    <name type="scientific">Clostridium saudiense</name>
    <dbReference type="NCBI Taxonomy" id="1414720"/>
    <lineage>
        <taxon>Bacteria</taxon>
        <taxon>Bacillati</taxon>
        <taxon>Bacillota</taxon>
        <taxon>Clostridia</taxon>
        <taxon>Eubacteriales</taxon>
        <taxon>Clostridiaceae</taxon>
        <taxon>Clostridium</taxon>
    </lineage>
</organism>
<reference evidence="3 4" key="1">
    <citation type="journal article" date="2021" name="Sci. Rep.">
        <title>The distribution of antibiotic resistance genes in chicken gut microbiota commensals.</title>
        <authorList>
            <person name="Juricova H."/>
            <person name="Matiasovicova J."/>
            <person name="Kubasova T."/>
            <person name="Cejkova D."/>
            <person name="Rychlik I."/>
        </authorList>
    </citation>
    <scope>NUCLEOTIDE SEQUENCE [LARGE SCALE GENOMIC DNA]</scope>
    <source>
        <strain evidence="3 4">An435</strain>
    </source>
</reference>
<dbReference type="Pfam" id="PF10727">
    <property type="entry name" value="Rossmann-like"/>
    <property type="match status" value="1"/>
</dbReference>
<dbReference type="InterPro" id="IPR037108">
    <property type="entry name" value="TM1727-like_C_sf"/>
</dbReference>
<protein>
    <submittedName>
        <fullName evidence="3">Prephenate dehydrogenase/arogenate dehydrogenase family protein</fullName>
    </submittedName>
</protein>
<proteinExistence type="predicted"/>
<dbReference type="InterPro" id="IPR019665">
    <property type="entry name" value="OxRdtase/DH_put_Rossmann_dom"/>
</dbReference>
<dbReference type="Proteomes" id="UP000767334">
    <property type="component" value="Unassembled WGS sequence"/>
</dbReference>
<evidence type="ECO:0000259" key="2">
    <source>
        <dbReference type="Pfam" id="PF10728"/>
    </source>
</evidence>
<comment type="caution">
    <text evidence="3">The sequence shown here is derived from an EMBL/GenBank/DDBJ whole genome shotgun (WGS) entry which is preliminary data.</text>
</comment>
<dbReference type="SUPFAM" id="SSF48179">
    <property type="entry name" value="6-phosphogluconate dehydrogenase C-terminal domain-like"/>
    <property type="match status" value="1"/>
</dbReference>
<dbReference type="Gene3D" id="3.40.50.720">
    <property type="entry name" value="NAD(P)-binding Rossmann-like Domain"/>
    <property type="match status" value="1"/>
</dbReference>
<feature type="domain" description="Putative oxidoreductase/dehydrogenase Rossmann-like" evidence="1">
    <location>
        <begin position="2"/>
        <end position="115"/>
    </location>
</feature>
<dbReference type="InterPro" id="IPR008927">
    <property type="entry name" value="6-PGluconate_DH-like_C_sf"/>
</dbReference>
<evidence type="ECO:0000259" key="1">
    <source>
        <dbReference type="Pfam" id="PF10727"/>
    </source>
</evidence>
<feature type="domain" description="DUF2520" evidence="2">
    <location>
        <begin position="133"/>
        <end position="258"/>
    </location>
</feature>
<gene>
    <name evidence="3" type="ORF">H6A19_03545</name>
</gene>
<evidence type="ECO:0000313" key="3">
    <source>
        <dbReference type="EMBL" id="MBM6818424.1"/>
    </source>
</evidence>
<dbReference type="InterPro" id="IPR018931">
    <property type="entry name" value="DUF2520"/>
</dbReference>
<accession>A0ABS2FDT1</accession>
<dbReference type="InterPro" id="IPR036291">
    <property type="entry name" value="NAD(P)-bd_dom_sf"/>
</dbReference>
<sequence length="280" mass="31547">MKFGFIGAGKVGFSLGKYLKENNIDISGYYSKSQHSSKEAAIFTNTRQYNNLEDLIKNSDAIFITTPDNQIADVWNEVKKLPIKEKLICHCSGSISSEVFSNINNHGAYGYSIHPMFAISDKYNSYKNLSQAFITIEGHEKHIEYLNMLFLNLGNDVAIINKENKSLYHAAAVIVSNLVLGLINNGVNYLEACGFTKEMAIKALYPLIENNLRNVKERGTVNSLTGPIERGDLSTVINHLNVIPEEDKELYRLLSKNILKIAKVKNLERDYKNLEEYLGD</sequence>
<keyword evidence="4" id="KW-1185">Reference proteome</keyword>
<dbReference type="PANTHER" id="PTHR40459:SF1">
    <property type="entry name" value="CONSERVED HYPOTHETICAL ALANINE AND LEUCINE RICH PROTEIN"/>
    <property type="match status" value="1"/>
</dbReference>
<dbReference type="EMBL" id="JACJLL010000013">
    <property type="protein sequence ID" value="MBM6818424.1"/>
    <property type="molecule type" value="Genomic_DNA"/>
</dbReference>
<dbReference type="SUPFAM" id="SSF51735">
    <property type="entry name" value="NAD(P)-binding Rossmann-fold domains"/>
    <property type="match status" value="1"/>
</dbReference>
<dbReference type="Pfam" id="PF10728">
    <property type="entry name" value="DUF2520"/>
    <property type="match status" value="1"/>
</dbReference>
<dbReference type="PANTHER" id="PTHR40459">
    <property type="entry name" value="CONSERVED HYPOTHETICAL ALANINE AND LEUCINE RICH PROTEIN"/>
    <property type="match status" value="1"/>
</dbReference>